<dbReference type="Pfam" id="PF13242">
    <property type="entry name" value="Hydrolase_like"/>
    <property type="match status" value="1"/>
</dbReference>
<dbReference type="Gene3D" id="3.40.50.1000">
    <property type="entry name" value="HAD superfamily/HAD-like"/>
    <property type="match status" value="2"/>
</dbReference>
<keyword evidence="10" id="KW-1185">Reference proteome</keyword>
<gene>
    <name evidence="9" type="ORF">BGW38_002206</name>
</gene>
<proteinExistence type="predicted"/>
<dbReference type="GO" id="GO:0005737">
    <property type="term" value="C:cytoplasm"/>
    <property type="evidence" value="ECO:0007669"/>
    <property type="project" value="TreeGrafter"/>
</dbReference>
<dbReference type="EMBL" id="JAABOA010001755">
    <property type="protein sequence ID" value="KAF9580950.1"/>
    <property type="molecule type" value="Genomic_DNA"/>
</dbReference>
<dbReference type="InterPro" id="IPR023214">
    <property type="entry name" value="HAD_sf"/>
</dbReference>
<evidence type="ECO:0000256" key="1">
    <source>
        <dbReference type="ARBA" id="ARBA00022801"/>
    </source>
</evidence>
<dbReference type="NCBIfam" id="TIGR01452">
    <property type="entry name" value="PGP_euk"/>
    <property type="match status" value="1"/>
</dbReference>
<feature type="active site" description="Nucleophile" evidence="6">
    <location>
        <position position="25"/>
    </location>
</feature>
<protein>
    <recommendedName>
        <fullName evidence="4 5">4-nitrophenylphosphatase</fullName>
        <shortName evidence="5">PNPPase</shortName>
        <ecNumber evidence="3 5">3.1.3.41</ecNumber>
    </recommendedName>
</protein>
<keyword evidence="8" id="KW-0460">Magnesium</keyword>
<feature type="binding site" evidence="7">
    <location>
        <position position="222"/>
    </location>
    <ligand>
        <name>substrate</name>
    </ligand>
</feature>
<comment type="catalytic activity">
    <reaction evidence="2 5">
        <text>4-nitrophenyl phosphate + H2O = 4-nitrophenol + phosphate + H(+)</text>
        <dbReference type="Rhea" id="RHEA:21664"/>
        <dbReference type="ChEBI" id="CHEBI:15377"/>
        <dbReference type="ChEBI" id="CHEBI:15378"/>
        <dbReference type="ChEBI" id="CHEBI:43474"/>
        <dbReference type="ChEBI" id="CHEBI:57917"/>
        <dbReference type="ChEBI" id="CHEBI:61146"/>
        <dbReference type="EC" id="3.1.3.41"/>
    </reaction>
</comment>
<keyword evidence="1 5" id="KW-0378">Hydrolase</keyword>
<dbReference type="InterPro" id="IPR006349">
    <property type="entry name" value="PGP_euk"/>
</dbReference>
<dbReference type="FunFam" id="3.40.50.1000:FF:000039">
    <property type="entry name" value="Phosphoglycolate phosphatase"/>
    <property type="match status" value="1"/>
</dbReference>
<dbReference type="GO" id="GO:0046872">
    <property type="term" value="F:metal ion binding"/>
    <property type="evidence" value="ECO:0007669"/>
    <property type="project" value="UniProtKB-KW"/>
</dbReference>
<feature type="binding site" evidence="8">
    <location>
        <position position="27"/>
    </location>
    <ligand>
        <name>Mg(2+)</name>
        <dbReference type="ChEBI" id="CHEBI:18420"/>
    </ligand>
</feature>
<evidence type="ECO:0000256" key="4">
    <source>
        <dbReference type="ARBA" id="ARBA00069197"/>
    </source>
</evidence>
<feature type="binding site" evidence="8">
    <location>
        <position position="247"/>
    </location>
    <ligand>
        <name>Mg(2+)</name>
        <dbReference type="ChEBI" id="CHEBI:18420"/>
    </ligand>
</feature>
<sequence>MAIQRLTTVEDYKGFLDRFDTFLLDCDGVLWHGSHVLEGILETVSFLRSHGKRLVFVTNNSTLSRANYVKKFERLGIMAEEKDIFSSSFATAVYLKNILQFPEDKRVYVVGESGITDELGAVGINCVSSADDNGVLMTHADMGTVEQDPTIGAVVCGFDINLNYRKLAKAFTYLNNKEQNAHFILTNDDSTFPAPNGVFPGTGSLAQPLIHSLKRTPLIMGKPNKPMLDCFFSNYHTDPTRTCMVGDRLDTDIAFGANGNLETLLVLTGVTTEEEAFAPSQPIKPTFMIQSFGDLVKAKDA</sequence>
<comment type="cofactor">
    <cofactor evidence="8">
        <name>Mg(2+)</name>
        <dbReference type="ChEBI" id="CHEBI:18420"/>
    </cofactor>
    <text evidence="8">Divalent metal ions. Mg(2+) is the most effective.</text>
</comment>
<dbReference type="OrthoDB" id="413953at2759"/>
<evidence type="ECO:0000313" key="9">
    <source>
        <dbReference type="EMBL" id="KAF9580950.1"/>
    </source>
</evidence>
<dbReference type="GO" id="GO:0008967">
    <property type="term" value="F:phosphoglycolate phosphatase activity"/>
    <property type="evidence" value="ECO:0007669"/>
    <property type="project" value="TreeGrafter"/>
</dbReference>
<keyword evidence="8" id="KW-0479">Metal-binding</keyword>
<dbReference type="InterPro" id="IPR006357">
    <property type="entry name" value="HAD-SF_hydro_IIA"/>
</dbReference>
<evidence type="ECO:0000256" key="2">
    <source>
        <dbReference type="ARBA" id="ARBA00050247"/>
    </source>
</evidence>
<evidence type="ECO:0000256" key="7">
    <source>
        <dbReference type="PIRSR" id="PIRSR000915-2"/>
    </source>
</evidence>
<evidence type="ECO:0000256" key="8">
    <source>
        <dbReference type="PIRSR" id="PIRSR000915-3"/>
    </source>
</evidence>
<dbReference type="PIRSF" id="PIRSF000915">
    <property type="entry name" value="PGP-type_phosphatase"/>
    <property type="match status" value="1"/>
</dbReference>
<evidence type="ECO:0000256" key="3">
    <source>
        <dbReference type="ARBA" id="ARBA00066659"/>
    </source>
</evidence>
<dbReference type="Proteomes" id="UP000780801">
    <property type="component" value="Unassembled WGS sequence"/>
</dbReference>
<comment type="caution">
    <text evidence="9">The sequence shown here is derived from an EMBL/GenBank/DDBJ whole genome shotgun (WGS) entry which is preliminary data.</text>
</comment>
<evidence type="ECO:0000256" key="5">
    <source>
        <dbReference type="PIRNR" id="PIRNR000915"/>
    </source>
</evidence>
<feature type="binding site" evidence="8">
    <location>
        <position position="25"/>
    </location>
    <ligand>
        <name>Mg(2+)</name>
        <dbReference type="ChEBI" id="CHEBI:18420"/>
    </ligand>
</feature>
<dbReference type="PANTHER" id="PTHR19288:SF46">
    <property type="entry name" value="HALOACID DEHALOGENASE-LIKE HYDROLASE DOMAIN-CONTAINING PROTEIN 2"/>
    <property type="match status" value="1"/>
</dbReference>
<feature type="active site" description="Proton donor" evidence="6">
    <location>
        <position position="27"/>
    </location>
</feature>
<dbReference type="EC" id="3.1.3.41" evidence="3 5"/>
<evidence type="ECO:0000256" key="6">
    <source>
        <dbReference type="PIRSR" id="PIRSR000915-1"/>
    </source>
</evidence>
<accession>A0A9P6FSE2</accession>
<dbReference type="SUPFAM" id="SSF56784">
    <property type="entry name" value="HAD-like"/>
    <property type="match status" value="1"/>
</dbReference>
<dbReference type="NCBIfam" id="TIGR01460">
    <property type="entry name" value="HAD-SF-IIA"/>
    <property type="match status" value="1"/>
</dbReference>
<dbReference type="Pfam" id="PF13344">
    <property type="entry name" value="Hydrolase_6"/>
    <property type="match status" value="1"/>
</dbReference>
<name>A0A9P6FSE2_9FUNG</name>
<evidence type="ECO:0000313" key="10">
    <source>
        <dbReference type="Proteomes" id="UP000780801"/>
    </source>
</evidence>
<dbReference type="InterPro" id="IPR036412">
    <property type="entry name" value="HAD-like_sf"/>
</dbReference>
<dbReference type="AlphaFoldDB" id="A0A9P6FSE2"/>
<reference evidence="9" key="1">
    <citation type="journal article" date="2020" name="Fungal Divers.">
        <title>Resolving the Mortierellaceae phylogeny through synthesis of multi-gene phylogenetics and phylogenomics.</title>
        <authorList>
            <person name="Vandepol N."/>
            <person name="Liber J."/>
            <person name="Desiro A."/>
            <person name="Na H."/>
            <person name="Kennedy M."/>
            <person name="Barry K."/>
            <person name="Grigoriev I.V."/>
            <person name="Miller A.N."/>
            <person name="O'Donnell K."/>
            <person name="Stajich J.E."/>
            <person name="Bonito G."/>
        </authorList>
    </citation>
    <scope>NUCLEOTIDE SEQUENCE</scope>
    <source>
        <strain evidence="9">KOD1015</strain>
    </source>
</reference>
<dbReference type="GO" id="GO:0004035">
    <property type="term" value="F:alkaline phosphatase activity"/>
    <property type="evidence" value="ECO:0007669"/>
    <property type="project" value="TreeGrafter"/>
</dbReference>
<organism evidence="9 10">
    <name type="scientific">Lunasporangiospora selenospora</name>
    <dbReference type="NCBI Taxonomy" id="979761"/>
    <lineage>
        <taxon>Eukaryota</taxon>
        <taxon>Fungi</taxon>
        <taxon>Fungi incertae sedis</taxon>
        <taxon>Mucoromycota</taxon>
        <taxon>Mortierellomycotina</taxon>
        <taxon>Mortierellomycetes</taxon>
        <taxon>Mortierellales</taxon>
        <taxon>Mortierellaceae</taxon>
        <taxon>Lunasporangiospora</taxon>
    </lineage>
</organism>
<dbReference type="PANTHER" id="PTHR19288">
    <property type="entry name" value="4-NITROPHENYLPHOSPHATASE-RELATED"/>
    <property type="match status" value="1"/>
</dbReference>